<comment type="caution">
    <text evidence="1">The sequence shown here is derived from an EMBL/GenBank/DDBJ whole genome shotgun (WGS) entry which is preliminary data.</text>
</comment>
<protein>
    <submittedName>
        <fullName evidence="1">Serine protein kinase (PrkA protein) P-loop containing</fullName>
    </submittedName>
</protein>
<accession>A0A164QTU5</accession>
<evidence type="ECO:0000313" key="2">
    <source>
        <dbReference type="Proteomes" id="UP000076482"/>
    </source>
</evidence>
<sequence length="69" mass="8228">MIEPIDMLNILKYQICNYPVLDLETKEKYLNYLDVTMKQNIHFFKSITEYPLPDTPNNKYPLSTTPSER</sequence>
<keyword evidence="1" id="KW-0808">Transferase</keyword>
<dbReference type="AlphaFoldDB" id="A0A164QTU5"/>
<dbReference type="PATRIC" id="fig|1396.535.peg.4387"/>
<dbReference type="EMBL" id="LJKE01000015">
    <property type="protein sequence ID" value="KZD72172.1"/>
    <property type="molecule type" value="Genomic_DNA"/>
</dbReference>
<name>A0A164QTU5_BACCE</name>
<dbReference type="Proteomes" id="UP000076482">
    <property type="component" value="Unassembled WGS sequence"/>
</dbReference>
<reference evidence="1 2" key="1">
    <citation type="submission" date="2015-09" db="EMBL/GenBank/DDBJ databases">
        <title>Bacillus cereus food isolates.</title>
        <authorList>
            <person name="Boekhorst J."/>
        </authorList>
    </citation>
    <scope>NUCLEOTIDE SEQUENCE [LARGE SCALE GENOMIC DNA]</scope>
    <source>
        <strain evidence="1 2">B4088</strain>
    </source>
</reference>
<proteinExistence type="predicted"/>
<gene>
    <name evidence="1" type="ORF">B4088_0633</name>
</gene>
<keyword evidence="1" id="KW-0418">Kinase</keyword>
<organism evidence="1 2">
    <name type="scientific">Bacillus cereus</name>
    <dbReference type="NCBI Taxonomy" id="1396"/>
    <lineage>
        <taxon>Bacteria</taxon>
        <taxon>Bacillati</taxon>
        <taxon>Bacillota</taxon>
        <taxon>Bacilli</taxon>
        <taxon>Bacillales</taxon>
        <taxon>Bacillaceae</taxon>
        <taxon>Bacillus</taxon>
        <taxon>Bacillus cereus group</taxon>
    </lineage>
</organism>
<dbReference type="GO" id="GO:0016301">
    <property type="term" value="F:kinase activity"/>
    <property type="evidence" value="ECO:0007669"/>
    <property type="project" value="UniProtKB-KW"/>
</dbReference>
<evidence type="ECO:0000313" key="1">
    <source>
        <dbReference type="EMBL" id="KZD72172.1"/>
    </source>
</evidence>